<dbReference type="STRING" id="5288.A0A5C5FUY1"/>
<name>A0A5C5FUY1_9BASI</name>
<feature type="domain" description="Peptidase M16 N-terminal" evidence="2">
    <location>
        <begin position="85"/>
        <end position="171"/>
    </location>
</feature>
<dbReference type="Gene3D" id="3.30.830.10">
    <property type="entry name" value="Metalloenzyme, LuxS/M16 peptidase-like"/>
    <property type="match status" value="4"/>
</dbReference>
<evidence type="ECO:0000259" key="2">
    <source>
        <dbReference type="Pfam" id="PF00675"/>
    </source>
</evidence>
<dbReference type="OrthoDB" id="2525292at2759"/>
<reference evidence="4 5" key="1">
    <citation type="submission" date="2019-03" db="EMBL/GenBank/DDBJ databases">
        <title>Rhodosporidium diobovatum UCD-FST 08-225 genome sequencing, assembly, and annotation.</title>
        <authorList>
            <person name="Fakankun I.U."/>
            <person name="Fristensky B."/>
            <person name="Levin D.B."/>
        </authorList>
    </citation>
    <scope>NUCLEOTIDE SEQUENCE [LARGE SCALE GENOMIC DNA]</scope>
    <source>
        <strain evidence="4 5">UCD-FST 08-225</strain>
    </source>
</reference>
<dbReference type="InterPro" id="IPR007863">
    <property type="entry name" value="Peptidase_M16_C"/>
</dbReference>
<dbReference type="Pfam" id="PF00675">
    <property type="entry name" value="Peptidase_M16"/>
    <property type="match status" value="1"/>
</dbReference>
<dbReference type="FunFam" id="3.30.830.10:FF:000015">
    <property type="entry name" value="Putative zinc metalloprotease"/>
    <property type="match status" value="1"/>
</dbReference>
<evidence type="ECO:0000256" key="1">
    <source>
        <dbReference type="SAM" id="MobiDB-lite"/>
    </source>
</evidence>
<dbReference type="GO" id="GO:0046872">
    <property type="term" value="F:metal ion binding"/>
    <property type="evidence" value="ECO:0007669"/>
    <property type="project" value="InterPro"/>
</dbReference>
<evidence type="ECO:0000313" key="4">
    <source>
        <dbReference type="EMBL" id="TNY19824.1"/>
    </source>
</evidence>
<sequence>MLDVHSDSSNGGSPPTSPIEAHDDHVVPHRVGNFRLLAEHQLDVPPFIKIAKWQSEATGLKVVWANTPGPVSNFWTTVCTEVFTSNGTPHTVEHLTFTASEHYPYSGILDALSNRMLSNGTNAWTAVDNTTYTFQSASEEGMLEIVPVFLDHILFPLITPEVFKTEIYHVDGKGEEGGVVFSEMQAREGSLSDVLDQSLRKILYGKRNAYRSETGGKLDALRKLTVQDIIDYHSAMYEPQNMSVVVTGKAIRPAELLKTLQATIEPALVKAGLARGPRPHGWVRPFVESSTAKNPPLLERDVEQHVEYADSDESVGTIEISWVGPRTHDWVRQAALSTAWGYLAGGHSSPAAKKFVNIPEAYCTGIGSNMDLRDPTIATIMLSNVPAKHLDTLAPRFIDFIKDQCLGPLDMKRMAYLLKQQRLSLLETLETDASSYVQGSALQDILYGAEDGSQFSEVFRDLDVIEKLQTFTEDDWLEVLEDWIVERHSITLVAHPSAKLAQKQAADTKALVAANRARLGAAGLARAASELDAAKKLNDHPAPRKLVESYEVPSLSSIGWLEVDTARSNGVARGRETFSGCLQAKINADKGDVPYFIQFDHFPSSFVEVAALLHGPPTELFPLFLDTFFAMPVMREDGTRLSFEQVSRALDELAIDFGAQTLGEGILVRIQVAKEDYEKAIVWLSDVIYGTQLDDVDRLTSLINSSLQDLPGEKEDAFGLASSPIKDLLVSPGSIYHPTNIVNRAALYPRLHERLQKDPKGIIKDLQAMQKKFLDPRAIRIKVSGDVLSLKTPSSSWLTHFEHVLPFPADQLAYLLQERDLLSELGKNPSRKAVIYTVPSSQSNYLFTYARSPDWQHADHAAISVACACLSATNGLLWNAVRGPGLAYGCWIKADAEDGRLAFIVFKSPDAHSAFLAGQKLVQSIGSGKTRIGESDVAAAKSNLAFSLVSSLDSPSAVADASFCDTVVLGRPANYAALALKRVQAVTAADVERVIKTWAVPLFDSKTSVLGAAATPDKRKELVAAFGALGYEIDDRQF</sequence>
<dbReference type="SUPFAM" id="SSF63411">
    <property type="entry name" value="LuxS/MPP-like metallohydrolase"/>
    <property type="match status" value="4"/>
</dbReference>
<dbReference type="Pfam" id="PF05193">
    <property type="entry name" value="Peptidase_M16_C"/>
    <property type="match status" value="1"/>
</dbReference>
<comment type="caution">
    <text evidence="4">The sequence shown here is derived from an EMBL/GenBank/DDBJ whole genome shotgun (WGS) entry which is preliminary data.</text>
</comment>
<keyword evidence="5" id="KW-1185">Reference proteome</keyword>
<evidence type="ECO:0000259" key="3">
    <source>
        <dbReference type="Pfam" id="PF05193"/>
    </source>
</evidence>
<feature type="region of interest" description="Disordered" evidence="1">
    <location>
        <begin position="1"/>
        <end position="23"/>
    </location>
</feature>
<feature type="domain" description="Peptidase M16 C-terminal" evidence="3">
    <location>
        <begin position="223"/>
        <end position="415"/>
    </location>
</feature>
<dbReference type="Proteomes" id="UP000311382">
    <property type="component" value="Unassembled WGS sequence"/>
</dbReference>
<evidence type="ECO:0000313" key="5">
    <source>
        <dbReference type="Proteomes" id="UP000311382"/>
    </source>
</evidence>
<accession>A0A5C5FUY1</accession>
<dbReference type="AlphaFoldDB" id="A0A5C5FUY1"/>
<organism evidence="4 5">
    <name type="scientific">Rhodotorula diobovata</name>
    <dbReference type="NCBI Taxonomy" id="5288"/>
    <lineage>
        <taxon>Eukaryota</taxon>
        <taxon>Fungi</taxon>
        <taxon>Dikarya</taxon>
        <taxon>Basidiomycota</taxon>
        <taxon>Pucciniomycotina</taxon>
        <taxon>Microbotryomycetes</taxon>
        <taxon>Sporidiobolales</taxon>
        <taxon>Sporidiobolaceae</taxon>
        <taxon>Rhodotorula</taxon>
    </lineage>
</organism>
<gene>
    <name evidence="4" type="ORF">DMC30DRAFT_447572</name>
</gene>
<dbReference type="InterPro" id="IPR011249">
    <property type="entry name" value="Metalloenz_LuxS/M16"/>
</dbReference>
<dbReference type="InterPro" id="IPR011765">
    <property type="entry name" value="Pept_M16_N"/>
</dbReference>
<proteinExistence type="predicted"/>
<dbReference type="EMBL" id="SOZI01000083">
    <property type="protein sequence ID" value="TNY19824.1"/>
    <property type="molecule type" value="Genomic_DNA"/>
</dbReference>
<dbReference type="PANTHER" id="PTHR43016">
    <property type="entry name" value="PRESEQUENCE PROTEASE"/>
    <property type="match status" value="1"/>
</dbReference>
<dbReference type="FunFam" id="3.30.830.10:FF:000031">
    <property type="entry name" value="Putative zinc metalloprotease"/>
    <property type="match status" value="1"/>
</dbReference>
<dbReference type="PANTHER" id="PTHR43016:SF16">
    <property type="entry name" value="METALLOPROTEASE, PUTATIVE (AFU_ORTHOLOGUE AFUA_4G07610)-RELATED"/>
    <property type="match status" value="1"/>
</dbReference>
<protein>
    <submittedName>
        <fullName evidence="4">Metalloenzyme, LuxS/M16 peptidase-like protein</fullName>
    </submittedName>
</protein>